<accession>A0A9W6V7G9</accession>
<reference evidence="1" key="1">
    <citation type="submission" date="2023-02" db="EMBL/GenBank/DDBJ databases">
        <title>Actinokineospora globicatena NBRC 15670.</title>
        <authorList>
            <person name="Ichikawa N."/>
            <person name="Sato H."/>
            <person name="Tonouchi N."/>
        </authorList>
    </citation>
    <scope>NUCLEOTIDE SEQUENCE</scope>
    <source>
        <strain evidence="1">NBRC 15670</strain>
    </source>
</reference>
<dbReference type="AlphaFoldDB" id="A0A9W6V7G9"/>
<protein>
    <submittedName>
        <fullName evidence="1">Uncharacterized protein</fullName>
    </submittedName>
</protein>
<evidence type="ECO:0000313" key="1">
    <source>
        <dbReference type="EMBL" id="GLW92765.1"/>
    </source>
</evidence>
<proteinExistence type="predicted"/>
<evidence type="ECO:0000313" key="2">
    <source>
        <dbReference type="Proteomes" id="UP001165042"/>
    </source>
</evidence>
<gene>
    <name evidence="1" type="ORF">Aglo03_35810</name>
</gene>
<dbReference type="EMBL" id="BSSD01000005">
    <property type="protein sequence ID" value="GLW92765.1"/>
    <property type="molecule type" value="Genomic_DNA"/>
</dbReference>
<keyword evidence="2" id="KW-1185">Reference proteome</keyword>
<name>A0A9W6V7G9_9PSEU</name>
<sequence>MEGYVPEVWRLVRGDELIGEITITDRDFPWLYGDFEAQAGFGEFKPLFDRELELLSADEGREEWESVYEKVTGPLALVSPDGPVSHFLLHIDGAEAWFRWAD</sequence>
<comment type="caution">
    <text evidence="1">The sequence shown here is derived from an EMBL/GenBank/DDBJ whole genome shotgun (WGS) entry which is preliminary data.</text>
</comment>
<organism evidence="1 2">
    <name type="scientific">Actinokineospora globicatena</name>
    <dbReference type="NCBI Taxonomy" id="103729"/>
    <lineage>
        <taxon>Bacteria</taxon>
        <taxon>Bacillati</taxon>
        <taxon>Actinomycetota</taxon>
        <taxon>Actinomycetes</taxon>
        <taxon>Pseudonocardiales</taxon>
        <taxon>Pseudonocardiaceae</taxon>
        <taxon>Actinokineospora</taxon>
    </lineage>
</organism>
<dbReference type="Proteomes" id="UP001165042">
    <property type="component" value="Unassembled WGS sequence"/>
</dbReference>